<evidence type="ECO:0000256" key="4">
    <source>
        <dbReference type="ARBA" id="ARBA00022448"/>
    </source>
</evidence>
<reference evidence="11 12" key="1">
    <citation type="submission" date="2019-02" db="EMBL/GenBank/DDBJ databases">
        <title>Peptostreptococcaceae bacterium ZHW00191 nov., a new bacterium isolated from the human gut.</title>
        <authorList>
            <person name="Zhou H.-W."/>
            <person name="Chen X.-J."/>
        </authorList>
    </citation>
    <scope>NUCLEOTIDE SEQUENCE [LARGE SCALE GENOMIC DNA]</scope>
    <source>
        <strain evidence="11 12">ZHW00191</strain>
    </source>
</reference>
<dbReference type="InterPro" id="IPR048279">
    <property type="entry name" value="MdtK-like"/>
</dbReference>
<dbReference type="GO" id="GO:0005886">
    <property type="term" value="C:plasma membrane"/>
    <property type="evidence" value="ECO:0007669"/>
    <property type="project" value="UniProtKB-SubCell"/>
</dbReference>
<dbReference type="NCBIfam" id="TIGR00797">
    <property type="entry name" value="matE"/>
    <property type="match status" value="1"/>
</dbReference>
<keyword evidence="12" id="KW-1185">Reference proteome</keyword>
<feature type="transmembrane region" description="Helical" evidence="10">
    <location>
        <begin position="197"/>
        <end position="218"/>
    </location>
</feature>
<comment type="similarity">
    <text evidence="2">Belongs to the multi antimicrobial extrusion (MATE) (TC 2.A.66.1) family. MepA subfamily.</text>
</comment>
<keyword evidence="6 10" id="KW-0812">Transmembrane</keyword>
<feature type="transmembrane region" description="Helical" evidence="10">
    <location>
        <begin position="421"/>
        <end position="440"/>
    </location>
</feature>
<feature type="transmembrane region" description="Helical" evidence="10">
    <location>
        <begin position="95"/>
        <end position="118"/>
    </location>
</feature>
<evidence type="ECO:0000313" key="12">
    <source>
        <dbReference type="Proteomes" id="UP000317863"/>
    </source>
</evidence>
<dbReference type="PANTHER" id="PTHR43823">
    <property type="entry name" value="SPORULATION PROTEIN YKVU"/>
    <property type="match status" value="1"/>
</dbReference>
<feature type="transmembrane region" description="Helical" evidence="10">
    <location>
        <begin position="16"/>
        <end position="36"/>
    </location>
</feature>
<evidence type="ECO:0000256" key="1">
    <source>
        <dbReference type="ARBA" id="ARBA00004651"/>
    </source>
</evidence>
<keyword evidence="7 10" id="KW-1133">Transmembrane helix</keyword>
<feature type="transmembrane region" description="Helical" evidence="10">
    <location>
        <begin position="272"/>
        <end position="295"/>
    </location>
</feature>
<evidence type="ECO:0000256" key="6">
    <source>
        <dbReference type="ARBA" id="ARBA00022692"/>
    </source>
</evidence>
<dbReference type="CDD" id="cd13143">
    <property type="entry name" value="MATE_MepA_like"/>
    <property type="match status" value="1"/>
</dbReference>
<evidence type="ECO:0000256" key="8">
    <source>
        <dbReference type="ARBA" id="ARBA00023136"/>
    </source>
</evidence>
<name>A0A544QWH4_9FIRM</name>
<dbReference type="GO" id="GO:0042910">
    <property type="term" value="F:xenobiotic transmembrane transporter activity"/>
    <property type="evidence" value="ECO:0007669"/>
    <property type="project" value="InterPro"/>
</dbReference>
<evidence type="ECO:0000256" key="9">
    <source>
        <dbReference type="ARBA" id="ARBA00023251"/>
    </source>
</evidence>
<dbReference type="GO" id="GO:0046677">
    <property type="term" value="P:response to antibiotic"/>
    <property type="evidence" value="ECO:0007669"/>
    <property type="project" value="UniProtKB-KW"/>
</dbReference>
<feature type="transmembrane region" description="Helical" evidence="10">
    <location>
        <begin position="239"/>
        <end position="260"/>
    </location>
</feature>
<evidence type="ECO:0000256" key="7">
    <source>
        <dbReference type="ARBA" id="ARBA00022989"/>
    </source>
</evidence>
<feature type="transmembrane region" description="Helical" evidence="10">
    <location>
        <begin position="169"/>
        <end position="191"/>
    </location>
</feature>
<proteinExistence type="inferred from homology"/>
<feature type="transmembrane region" description="Helical" evidence="10">
    <location>
        <begin position="390"/>
        <end position="409"/>
    </location>
</feature>
<dbReference type="EMBL" id="SGJB01000005">
    <property type="protein sequence ID" value="TQQ85042.1"/>
    <property type="molecule type" value="Genomic_DNA"/>
</dbReference>
<evidence type="ECO:0000256" key="5">
    <source>
        <dbReference type="ARBA" id="ARBA00022475"/>
    </source>
</evidence>
<dbReference type="AlphaFoldDB" id="A0A544QWH4"/>
<dbReference type="Proteomes" id="UP000317863">
    <property type="component" value="Unassembled WGS sequence"/>
</dbReference>
<evidence type="ECO:0000256" key="2">
    <source>
        <dbReference type="ARBA" id="ARBA00008417"/>
    </source>
</evidence>
<gene>
    <name evidence="11" type="ORF">EXD82_03785</name>
</gene>
<keyword evidence="5" id="KW-1003">Cell membrane</keyword>
<evidence type="ECO:0000256" key="10">
    <source>
        <dbReference type="SAM" id="Phobius"/>
    </source>
</evidence>
<organism evidence="11 12">
    <name type="scientific">Peptacetobacter hominis</name>
    <dbReference type="NCBI Taxonomy" id="2743610"/>
    <lineage>
        <taxon>Bacteria</taxon>
        <taxon>Bacillati</taxon>
        <taxon>Bacillota</taxon>
        <taxon>Clostridia</taxon>
        <taxon>Peptostreptococcales</taxon>
        <taxon>Peptostreptococcaceae</taxon>
        <taxon>Peptacetobacter</taxon>
    </lineage>
</organism>
<evidence type="ECO:0000256" key="3">
    <source>
        <dbReference type="ARBA" id="ARBA00022106"/>
    </source>
</evidence>
<feature type="transmembrane region" description="Helical" evidence="10">
    <location>
        <begin position="48"/>
        <end position="74"/>
    </location>
</feature>
<dbReference type="PIRSF" id="PIRSF006603">
    <property type="entry name" value="DinF"/>
    <property type="match status" value="1"/>
</dbReference>
<keyword evidence="8 10" id="KW-0472">Membrane</keyword>
<dbReference type="InterPro" id="IPR002528">
    <property type="entry name" value="MATE_fam"/>
</dbReference>
<comment type="caution">
    <text evidence="11">The sequence shown here is derived from an EMBL/GenBank/DDBJ whole genome shotgun (WGS) entry which is preliminary data.</text>
</comment>
<dbReference type="OrthoDB" id="9811110at2"/>
<feature type="transmembrane region" description="Helical" evidence="10">
    <location>
        <begin position="316"/>
        <end position="336"/>
    </location>
</feature>
<keyword evidence="9" id="KW-0046">Antibiotic resistance</keyword>
<dbReference type="GO" id="GO:0015297">
    <property type="term" value="F:antiporter activity"/>
    <property type="evidence" value="ECO:0007669"/>
    <property type="project" value="InterPro"/>
</dbReference>
<dbReference type="Pfam" id="PF01554">
    <property type="entry name" value="MatE"/>
    <property type="match status" value="2"/>
</dbReference>
<sequence length="450" mass="48403">MMGEQILGTERIRNLLIKYSIPAIIGMLVNSLYNIVDRIFIGNIEGVGPLAITGLGITLPIMTVILAFGMLVGIGTTTNISIRLGEGRRDLAEKLIGNAVTLAVIIGFLIMVIGLIFIDKILVIFGASETTLIYAKAYIRIILLGAIPNMLSFSLNHSIRGDGSPKTSAGIMIAGCLTNIVLDALLIFGLGMGIEGAAIATVISQCLTMVLTLKYYLGGKSNLKLKKENLKLNPKFVKMVFAIGVSPFAMQLAASMVQVISNNSLKMYGGDLAIGAMTTINSISMLFLMPIFGINQGSQPIIGFNYGAEKYDRVRKTYIASLGAATIILVIGRAVIMICPEPIIAVFNRDKELMDITVHGIRLQLMMMPIVGLSITGTNFIQSIGKAKKAMVLSLLRQVILLVPAILILPRIGNLALTGVWIAQPFSDLISTVITGVIVFREIKSYKNIA</sequence>
<feature type="transmembrane region" description="Helical" evidence="10">
    <location>
        <begin position="138"/>
        <end position="157"/>
    </location>
</feature>
<dbReference type="InterPro" id="IPR045070">
    <property type="entry name" value="MATE_MepA-like"/>
</dbReference>
<keyword evidence="4" id="KW-0813">Transport</keyword>
<comment type="subcellular location">
    <subcellularLocation>
        <location evidence="1">Cell membrane</location>
        <topology evidence="1">Multi-pass membrane protein</topology>
    </subcellularLocation>
</comment>
<dbReference type="InterPro" id="IPR051327">
    <property type="entry name" value="MATE_MepA_subfamily"/>
</dbReference>
<accession>A0A544QWH4</accession>
<feature type="transmembrane region" description="Helical" evidence="10">
    <location>
        <begin position="356"/>
        <end position="378"/>
    </location>
</feature>
<dbReference type="PANTHER" id="PTHR43823:SF3">
    <property type="entry name" value="MULTIDRUG EXPORT PROTEIN MEPA"/>
    <property type="match status" value="1"/>
</dbReference>
<protein>
    <recommendedName>
        <fullName evidence="3">Multidrug export protein MepA</fullName>
    </recommendedName>
</protein>
<evidence type="ECO:0000313" key="11">
    <source>
        <dbReference type="EMBL" id="TQQ85042.1"/>
    </source>
</evidence>